<dbReference type="SMART" id="SM00954">
    <property type="entry name" value="RelA_SpoT"/>
    <property type="match status" value="1"/>
</dbReference>
<dbReference type="Proteomes" id="UP000661649">
    <property type="component" value="Unassembled WGS sequence"/>
</dbReference>
<accession>A0ABR7PB62</accession>
<feature type="coiled-coil region" evidence="2">
    <location>
        <begin position="161"/>
        <end position="202"/>
    </location>
</feature>
<dbReference type="CDD" id="cd05399">
    <property type="entry name" value="NT_Rel-Spo_like"/>
    <property type="match status" value="1"/>
</dbReference>
<dbReference type="InterPro" id="IPR052366">
    <property type="entry name" value="GTP_Pyrophosphokinase"/>
</dbReference>
<name>A0ABR7PB62_9FIRM</name>
<dbReference type="EMBL" id="JACRTP010000003">
    <property type="protein sequence ID" value="MBC8628639.1"/>
    <property type="molecule type" value="Genomic_DNA"/>
</dbReference>
<sequence length="208" mass="24813">MTNEQYYDLIVPYQDALNLLKARLDVLNHSMYGNKSHPIHNIQFRIKQKASIEEKLKRMDLQGSFMNAKEHLQDIAGIRVICYFEKDVELLAEQLRKQSDLILVKEKDYITNPKPNGYRSFHMILGIQVYSMESTEYYPVEVQIRTIGMDFWASMEHRICYKQERDNKEEIQRELLRYAEILKEIEEGFEGYNEQNQNEKARLSHKTN</sequence>
<comment type="caution">
    <text evidence="4">The sequence shown here is derived from an EMBL/GenBank/DDBJ whole genome shotgun (WGS) entry which is preliminary data.</text>
</comment>
<dbReference type="RefSeq" id="WP_022303923.1">
    <property type="nucleotide sequence ID" value="NZ_DAWEED010000012.1"/>
</dbReference>
<dbReference type="Gene3D" id="1.10.287.860">
    <property type="entry name" value="Nucleotidyltransferase"/>
    <property type="match status" value="1"/>
</dbReference>
<dbReference type="InterPro" id="IPR007685">
    <property type="entry name" value="RelA_SpoT"/>
</dbReference>
<protein>
    <submittedName>
        <fullName evidence="4">(P)ppGpp synthetase</fullName>
    </submittedName>
</protein>
<keyword evidence="5" id="KW-1185">Reference proteome</keyword>
<comment type="pathway">
    <text evidence="1">Purine metabolism; ppGpp biosynthesis; ppGpp from GTP: step 1/2.</text>
</comment>
<dbReference type="PANTHER" id="PTHR47837">
    <property type="entry name" value="GTP PYROPHOSPHOKINASE YJBM"/>
    <property type="match status" value="1"/>
</dbReference>
<keyword evidence="2" id="KW-0175">Coiled coil</keyword>
<dbReference type="SUPFAM" id="SSF81301">
    <property type="entry name" value="Nucleotidyltransferase"/>
    <property type="match status" value="1"/>
</dbReference>
<feature type="domain" description="RelA/SpoT" evidence="3">
    <location>
        <begin position="44"/>
        <end position="167"/>
    </location>
</feature>
<reference evidence="4 5" key="1">
    <citation type="submission" date="2020-08" db="EMBL/GenBank/DDBJ databases">
        <title>Genome public.</title>
        <authorList>
            <person name="Liu C."/>
            <person name="Sun Q."/>
        </authorList>
    </citation>
    <scope>NUCLEOTIDE SEQUENCE [LARGE SCALE GENOMIC DNA]</scope>
    <source>
        <strain evidence="4 5">3_YM_SP_D4_24.mj</strain>
    </source>
</reference>
<gene>
    <name evidence="4" type="ORF">H8712_08415</name>
</gene>
<evidence type="ECO:0000256" key="1">
    <source>
        <dbReference type="ARBA" id="ARBA00004976"/>
    </source>
</evidence>
<evidence type="ECO:0000256" key="2">
    <source>
        <dbReference type="SAM" id="Coils"/>
    </source>
</evidence>
<dbReference type="Pfam" id="PF04607">
    <property type="entry name" value="RelA_SpoT"/>
    <property type="match status" value="1"/>
</dbReference>
<dbReference type="Gene3D" id="3.30.460.10">
    <property type="entry name" value="Beta Polymerase, domain 2"/>
    <property type="match status" value="1"/>
</dbReference>
<organism evidence="4 5">
    <name type="scientific">Blautia stercoris</name>
    <dbReference type="NCBI Taxonomy" id="871664"/>
    <lineage>
        <taxon>Bacteria</taxon>
        <taxon>Bacillati</taxon>
        <taxon>Bacillota</taxon>
        <taxon>Clostridia</taxon>
        <taxon>Lachnospirales</taxon>
        <taxon>Lachnospiraceae</taxon>
        <taxon>Blautia</taxon>
    </lineage>
</organism>
<evidence type="ECO:0000313" key="4">
    <source>
        <dbReference type="EMBL" id="MBC8628639.1"/>
    </source>
</evidence>
<dbReference type="InterPro" id="IPR043519">
    <property type="entry name" value="NT_sf"/>
</dbReference>
<evidence type="ECO:0000259" key="3">
    <source>
        <dbReference type="SMART" id="SM00954"/>
    </source>
</evidence>
<dbReference type="PANTHER" id="PTHR47837:SF2">
    <property type="entry name" value="GTP PYROPHOSPHOKINASE YWAC"/>
    <property type="match status" value="1"/>
</dbReference>
<evidence type="ECO:0000313" key="5">
    <source>
        <dbReference type="Proteomes" id="UP000661649"/>
    </source>
</evidence>
<proteinExistence type="predicted"/>